<protein>
    <submittedName>
        <fullName evidence="1">Uncharacterized protein</fullName>
    </submittedName>
</protein>
<dbReference type="EMBL" id="JAPDGR010002088">
    <property type="protein sequence ID" value="KAJ2977729.1"/>
    <property type="molecule type" value="Genomic_DNA"/>
</dbReference>
<reference evidence="1" key="1">
    <citation type="submission" date="2022-10" db="EMBL/GenBank/DDBJ databases">
        <title>Genome Sequence of Xylaria curta.</title>
        <authorList>
            <person name="Buettner E."/>
        </authorList>
    </citation>
    <scope>NUCLEOTIDE SEQUENCE</scope>
    <source>
        <strain evidence="1">Babe10</strain>
    </source>
</reference>
<comment type="caution">
    <text evidence="1">The sequence shown here is derived from an EMBL/GenBank/DDBJ whole genome shotgun (WGS) entry which is preliminary data.</text>
</comment>
<organism evidence="1 2">
    <name type="scientific">Xylaria curta</name>
    <dbReference type="NCBI Taxonomy" id="42375"/>
    <lineage>
        <taxon>Eukaryota</taxon>
        <taxon>Fungi</taxon>
        <taxon>Dikarya</taxon>
        <taxon>Ascomycota</taxon>
        <taxon>Pezizomycotina</taxon>
        <taxon>Sordariomycetes</taxon>
        <taxon>Xylariomycetidae</taxon>
        <taxon>Xylariales</taxon>
        <taxon>Xylariaceae</taxon>
        <taxon>Xylaria</taxon>
    </lineage>
</organism>
<sequence>MTGPKPGQKTVLVTGCTPGGIGHGICLEYHRQGLHVIATARRPEVLAELAELGMSTVALDVTDAESIRKCRDEVAKINGGKLDILVNNAGRTHTHPALDVSLPDVRATFETNVFSIMAMVQAFIDQLITAKGLIINISSLSSITPYLFGSVYCASKAAVSAYSRTLRLELAPFGVRVMVSMTGTVKSNTASQGHRVLPDDSLYQKVKHIFEWRLVFSQNSDTMDTATFARKLVADSLRSESPGWLRSLIGRPDWFWYGGLARSVWFGHTFGEWIIDVSCWYRLRMPEVMKLIGEDLTQKKQK</sequence>
<proteinExistence type="predicted"/>
<name>A0ACC1NFA0_9PEZI</name>
<evidence type="ECO:0000313" key="2">
    <source>
        <dbReference type="Proteomes" id="UP001143856"/>
    </source>
</evidence>
<keyword evidence="2" id="KW-1185">Reference proteome</keyword>
<gene>
    <name evidence="1" type="ORF">NUW58_g7722</name>
</gene>
<dbReference type="Proteomes" id="UP001143856">
    <property type="component" value="Unassembled WGS sequence"/>
</dbReference>
<evidence type="ECO:0000313" key="1">
    <source>
        <dbReference type="EMBL" id="KAJ2977729.1"/>
    </source>
</evidence>
<accession>A0ACC1NFA0</accession>